<accession>A0A8H4W3P7</accession>
<keyword evidence="3" id="KW-1185">Reference proteome</keyword>
<dbReference type="SMART" id="SM00225">
    <property type="entry name" value="BTB"/>
    <property type="match status" value="1"/>
</dbReference>
<evidence type="ECO:0000313" key="2">
    <source>
        <dbReference type="EMBL" id="KAF4632577.1"/>
    </source>
</evidence>
<dbReference type="PANTHER" id="PTHR47843">
    <property type="entry name" value="BTB DOMAIN-CONTAINING PROTEIN-RELATED"/>
    <property type="match status" value="1"/>
</dbReference>
<comment type="caution">
    <text evidence="2">The sequence shown here is derived from an EMBL/GenBank/DDBJ whole genome shotgun (WGS) entry which is preliminary data.</text>
</comment>
<dbReference type="EMBL" id="JAAMPI010000335">
    <property type="protein sequence ID" value="KAF4632577.1"/>
    <property type="molecule type" value="Genomic_DNA"/>
</dbReference>
<dbReference type="InterPro" id="IPR000210">
    <property type="entry name" value="BTB/POZ_dom"/>
</dbReference>
<dbReference type="OrthoDB" id="6359816at2759"/>
<sequence length="375" mass="41785">MSSKTSASIGLAQLLNSEKYSDLKLVCQGQEFKVHKAIVCTQSPVLAAASNGSFQEAATNTINIDEFDAGTVKRMVVFMYGEDYDEDTRERGLDSVFEPKNEEVGIVNQDNEGSSLLTSTPFNLLLPMTTEILLRHIKVNAIADYYDIPQLKRLANTKIQNFLETNWSANNFSAVVEEAFNSTSDTALHKIITSTAAAHIEELVQHEDFTTVTVMSDFALGILRNMIATYKVKEELSAQKLQAAESRLQSIEVSYTYEKSLRDSESSRMDRVIENINDCLETLNKTQTCRNARCEAEFTCYIEHGGTANEPKYTLRCARCREGSGLLDISPPLYARDLGSVFSLDSILKEAGGGLSMNREHRVMSLTLEIYGWLS</sequence>
<dbReference type="AlphaFoldDB" id="A0A8H4W3P7"/>
<proteinExistence type="predicted"/>
<reference evidence="2 3" key="1">
    <citation type="submission" date="2020-03" db="EMBL/GenBank/DDBJ databases">
        <title>Draft Genome Sequence of Cudoniella acicularis.</title>
        <authorList>
            <person name="Buettner E."/>
            <person name="Kellner H."/>
        </authorList>
    </citation>
    <scope>NUCLEOTIDE SEQUENCE [LARGE SCALE GENOMIC DNA]</scope>
    <source>
        <strain evidence="2 3">DSM 108380</strain>
    </source>
</reference>
<dbReference type="PANTHER" id="PTHR47843:SF5">
    <property type="entry name" value="BTB_POZ DOMAIN PROTEIN"/>
    <property type="match status" value="1"/>
</dbReference>
<organism evidence="2 3">
    <name type="scientific">Cudoniella acicularis</name>
    <dbReference type="NCBI Taxonomy" id="354080"/>
    <lineage>
        <taxon>Eukaryota</taxon>
        <taxon>Fungi</taxon>
        <taxon>Dikarya</taxon>
        <taxon>Ascomycota</taxon>
        <taxon>Pezizomycotina</taxon>
        <taxon>Leotiomycetes</taxon>
        <taxon>Helotiales</taxon>
        <taxon>Tricladiaceae</taxon>
        <taxon>Cudoniella</taxon>
    </lineage>
</organism>
<name>A0A8H4W3P7_9HELO</name>
<dbReference type="Gene3D" id="3.30.710.10">
    <property type="entry name" value="Potassium Channel Kv1.1, Chain A"/>
    <property type="match status" value="1"/>
</dbReference>
<dbReference type="Proteomes" id="UP000566819">
    <property type="component" value="Unassembled WGS sequence"/>
</dbReference>
<dbReference type="InterPro" id="IPR011333">
    <property type="entry name" value="SKP1/BTB/POZ_sf"/>
</dbReference>
<dbReference type="SUPFAM" id="SSF54695">
    <property type="entry name" value="POZ domain"/>
    <property type="match status" value="1"/>
</dbReference>
<evidence type="ECO:0000259" key="1">
    <source>
        <dbReference type="PROSITE" id="PS50097"/>
    </source>
</evidence>
<dbReference type="CDD" id="cd18186">
    <property type="entry name" value="BTB_POZ_ZBTB_KLHL-like"/>
    <property type="match status" value="1"/>
</dbReference>
<evidence type="ECO:0000313" key="3">
    <source>
        <dbReference type="Proteomes" id="UP000566819"/>
    </source>
</evidence>
<feature type="domain" description="BTB" evidence="1">
    <location>
        <begin position="21"/>
        <end position="88"/>
    </location>
</feature>
<dbReference type="PROSITE" id="PS50097">
    <property type="entry name" value="BTB"/>
    <property type="match status" value="1"/>
</dbReference>
<gene>
    <name evidence="2" type="ORF">G7Y89_g5550</name>
</gene>
<dbReference type="Pfam" id="PF00651">
    <property type="entry name" value="BTB"/>
    <property type="match status" value="1"/>
</dbReference>
<protein>
    <recommendedName>
        <fullName evidence="1">BTB domain-containing protein</fullName>
    </recommendedName>
</protein>